<gene>
    <name evidence="1" type="ORF">MPLDJ20_80192</name>
</gene>
<evidence type="ECO:0000313" key="2">
    <source>
        <dbReference type="Proteomes" id="UP000046373"/>
    </source>
</evidence>
<reference evidence="1 2" key="1">
    <citation type="submission" date="2014-08" db="EMBL/GenBank/DDBJ databases">
        <authorList>
            <person name="Moulin Lionel"/>
        </authorList>
    </citation>
    <scope>NUCLEOTIDE SEQUENCE [LARGE SCALE GENOMIC DNA]</scope>
</reference>
<dbReference type="Proteomes" id="UP000046373">
    <property type="component" value="Unassembled WGS sequence"/>
</dbReference>
<organism evidence="1 2">
    <name type="scientific">Mesorhizobium plurifarium</name>
    <dbReference type="NCBI Taxonomy" id="69974"/>
    <lineage>
        <taxon>Bacteria</taxon>
        <taxon>Pseudomonadati</taxon>
        <taxon>Pseudomonadota</taxon>
        <taxon>Alphaproteobacteria</taxon>
        <taxon>Hyphomicrobiales</taxon>
        <taxon>Phyllobacteriaceae</taxon>
        <taxon>Mesorhizobium</taxon>
    </lineage>
</organism>
<name>A0A090GRJ8_MESPL</name>
<dbReference type="EMBL" id="CCNB01000045">
    <property type="protein sequence ID" value="CDX46088.1"/>
    <property type="molecule type" value="Genomic_DNA"/>
</dbReference>
<proteinExistence type="predicted"/>
<evidence type="ECO:0000313" key="1">
    <source>
        <dbReference type="EMBL" id="CDX46088.1"/>
    </source>
</evidence>
<protein>
    <submittedName>
        <fullName evidence="1">Uncharacterized protein</fullName>
    </submittedName>
</protein>
<dbReference type="AlphaFoldDB" id="A0A090GRJ8"/>
<accession>A0A090GRJ8</accession>
<sequence>MARIAMTRAGEADDAHPGRPGACDAMHGILDDEGVLRVGAELLCGVEEDVRRRLGLLAGYVQPRKDATGEERQQSHLLQHEFDPLGARVGADGARCRDGGDRLAGAVDDAHVCAQLAVDQFLGAVDQRGLERNLGLLLEPQHDVLERQPRIGLENLLRRDLEAGRRQKLGLDARGDDFGIDEYAVAIEDDKVWLGHGNPKRGRKWPDWPKRRGIHQWAGLRKRPQVWGQAGIHTFSSRMSVSKVSGRIRLISASISRS</sequence>